<keyword evidence="5" id="KW-1133">Transmembrane helix</keyword>
<dbReference type="PANTHER" id="PTHR24113">
    <property type="entry name" value="RAN GTPASE-ACTIVATING PROTEIN 1"/>
    <property type="match status" value="1"/>
</dbReference>
<dbReference type="InParanoid" id="C3Y582"/>
<evidence type="ECO:0000256" key="3">
    <source>
        <dbReference type="ARBA" id="ARBA00022737"/>
    </source>
</evidence>
<dbReference type="EMBL" id="GG666487">
    <property type="protein sequence ID" value="EEN64615.1"/>
    <property type="molecule type" value="Genomic_DNA"/>
</dbReference>
<feature type="compositionally biased region" description="Basic and acidic residues" evidence="4">
    <location>
        <begin position="67"/>
        <end position="79"/>
    </location>
</feature>
<feature type="transmembrane region" description="Helical" evidence="5">
    <location>
        <begin position="521"/>
        <end position="542"/>
    </location>
</feature>
<accession>C3Y582</accession>
<dbReference type="PANTHER" id="PTHR24113:SF12">
    <property type="entry name" value="RAN GTPASE-ACTIVATING PROTEIN 1"/>
    <property type="match status" value="1"/>
</dbReference>
<dbReference type="SMART" id="SM00368">
    <property type="entry name" value="LRR_RI"/>
    <property type="match status" value="2"/>
</dbReference>
<gene>
    <name evidence="6" type="ORF">BRAFLDRAFT_96131</name>
</gene>
<keyword evidence="1" id="KW-0343">GTPase activation</keyword>
<feature type="region of interest" description="Disordered" evidence="4">
    <location>
        <begin position="1"/>
        <end position="129"/>
    </location>
</feature>
<evidence type="ECO:0000256" key="4">
    <source>
        <dbReference type="SAM" id="MobiDB-lite"/>
    </source>
</evidence>
<dbReference type="eggNOG" id="ENOG502RTTE">
    <property type="taxonomic scope" value="Eukaryota"/>
</dbReference>
<dbReference type="Pfam" id="PF13516">
    <property type="entry name" value="LRR_6"/>
    <property type="match status" value="2"/>
</dbReference>
<organism>
    <name type="scientific">Branchiostoma floridae</name>
    <name type="common">Florida lancelet</name>
    <name type="synonym">Amphioxus</name>
    <dbReference type="NCBI Taxonomy" id="7739"/>
    <lineage>
        <taxon>Eukaryota</taxon>
        <taxon>Metazoa</taxon>
        <taxon>Chordata</taxon>
        <taxon>Cephalochordata</taxon>
        <taxon>Leptocardii</taxon>
        <taxon>Amphioxiformes</taxon>
        <taxon>Branchiostomatidae</taxon>
        <taxon>Branchiostoma</taxon>
    </lineage>
</organism>
<dbReference type="InterPro" id="IPR032675">
    <property type="entry name" value="LRR_dom_sf"/>
</dbReference>
<dbReference type="InterPro" id="IPR027038">
    <property type="entry name" value="RanGap"/>
</dbReference>
<evidence type="ECO:0000256" key="2">
    <source>
        <dbReference type="ARBA" id="ARBA00022614"/>
    </source>
</evidence>
<dbReference type="AlphaFoldDB" id="C3Y582"/>
<sequence>MTENVDAVVREPNMSGDLEGFISPAKKKQSVRQRKTAPGRQELYGRPSADTQSNVRERTTITTHAVVHKEPSLPRKEGAKTTQTAVQTSSSPSQDDELDQLYENRKATPTVSRPAAVRPKELKPHPAIAPCRPPDPLYVRREGQRFWSTKRILDWQRQALRAREDPGAVLKPVTEYGEDAVLDYTGNGEADFQNHGSTNFENNREHAHYENDREHTHYEDDREHKYYQYDKNHAHYENDRENAHYENDREHTHNRKLWKGREDAHYENDGEHKYYQYDKKHAHYENDRNHAHYENDREHAHYENDREHAHYEDDGEHKYYQYDKNHADYENDTEHAHNRNDREHKYYQYDKNHGHYQNDREHAHNYENDEEQSNLSTHVYADLDPDFLAAQDAIQNASAQPFYEMDISPADDEQEQPFYKMDATAAKDKLQKGQPFYEMDVVSAADGEKEEQPFYQMDDSRLGKSASSSNVYADLDPEFVAAQDEACRRHRVREQNRGDDNDDARCSQNCRVFSRSRLGRMVAVGVGVIIAAIAITVVSVVFNRSDDLIQLQEKYSPPFLADWQSEWALYIREYFAENSDPATALEEGYAANDVVMSLLQDRFFWPWVCRYWNLSGSLPCTLAQTVAFCVKSGTSSEYMTSHGFLAYSDFFFSVRNALAALQNVTTSTDSVPICVPAVLSLSHTLSDNDVAALVNLFPYLEGTGKLFMPNCNISANAATSMAEHLQLLTTLTHISLQNNKIGDDGIRAIAEIFPHLKRLEALDIRNNAITEVGGEAMAKRLIHLQELQKLYLSDNALALSLSSLAKAFVNMSRLEYVTFDVKCRAASFRVAAQQARDAVHTIAGQVRTYRVGTTLYDGSRAGDKQELAWQRVKQELQTGVHISRERLMVFLRIKLLRD</sequence>
<feature type="compositionally biased region" description="Basic residues" evidence="4">
    <location>
        <begin position="25"/>
        <end position="37"/>
    </location>
</feature>
<dbReference type="SUPFAM" id="SSF52047">
    <property type="entry name" value="RNI-like"/>
    <property type="match status" value="1"/>
</dbReference>
<evidence type="ECO:0000256" key="1">
    <source>
        <dbReference type="ARBA" id="ARBA00022468"/>
    </source>
</evidence>
<keyword evidence="5" id="KW-0472">Membrane</keyword>
<keyword evidence="5" id="KW-0812">Transmembrane</keyword>
<dbReference type="InterPro" id="IPR001611">
    <property type="entry name" value="Leu-rich_rpt"/>
</dbReference>
<evidence type="ECO:0000313" key="6">
    <source>
        <dbReference type="EMBL" id="EEN64615.1"/>
    </source>
</evidence>
<keyword evidence="2" id="KW-0433">Leucine-rich repeat</keyword>
<feature type="compositionally biased region" description="Polar residues" evidence="4">
    <location>
        <begin position="80"/>
        <end position="93"/>
    </location>
</feature>
<dbReference type="GO" id="GO:0005096">
    <property type="term" value="F:GTPase activator activity"/>
    <property type="evidence" value="ECO:0007669"/>
    <property type="project" value="UniProtKB-KW"/>
</dbReference>
<name>C3Y582_BRAFL</name>
<dbReference type="Gene3D" id="3.80.10.10">
    <property type="entry name" value="Ribonuclease Inhibitor"/>
    <property type="match status" value="1"/>
</dbReference>
<proteinExistence type="predicted"/>
<protein>
    <submittedName>
        <fullName evidence="6">Uncharacterized protein</fullName>
    </submittedName>
</protein>
<evidence type="ECO:0000256" key="5">
    <source>
        <dbReference type="SAM" id="Phobius"/>
    </source>
</evidence>
<reference evidence="6" key="1">
    <citation type="journal article" date="2008" name="Nature">
        <title>The amphioxus genome and the evolution of the chordate karyotype.</title>
        <authorList>
            <consortium name="US DOE Joint Genome Institute (JGI-PGF)"/>
            <person name="Putnam N.H."/>
            <person name="Butts T."/>
            <person name="Ferrier D.E.K."/>
            <person name="Furlong R.F."/>
            <person name="Hellsten U."/>
            <person name="Kawashima T."/>
            <person name="Robinson-Rechavi M."/>
            <person name="Shoguchi E."/>
            <person name="Terry A."/>
            <person name="Yu J.-K."/>
            <person name="Benito-Gutierrez E.L."/>
            <person name="Dubchak I."/>
            <person name="Garcia-Fernandez J."/>
            <person name="Gibson-Brown J.J."/>
            <person name="Grigoriev I.V."/>
            <person name="Horton A.C."/>
            <person name="de Jong P.J."/>
            <person name="Jurka J."/>
            <person name="Kapitonov V.V."/>
            <person name="Kohara Y."/>
            <person name="Kuroki Y."/>
            <person name="Lindquist E."/>
            <person name="Lucas S."/>
            <person name="Osoegawa K."/>
            <person name="Pennacchio L.A."/>
            <person name="Salamov A.A."/>
            <person name="Satou Y."/>
            <person name="Sauka-Spengler T."/>
            <person name="Schmutz J."/>
            <person name="Shin-I T."/>
            <person name="Toyoda A."/>
            <person name="Bronner-Fraser M."/>
            <person name="Fujiyama A."/>
            <person name="Holland L.Z."/>
            <person name="Holland P.W.H."/>
            <person name="Satoh N."/>
            <person name="Rokhsar D.S."/>
        </authorList>
    </citation>
    <scope>NUCLEOTIDE SEQUENCE [LARGE SCALE GENOMIC DNA]</scope>
    <source>
        <strain evidence="6">S238N-H82</strain>
        <tissue evidence="6">Testes</tissue>
    </source>
</reference>
<keyword evidence="3" id="KW-0677">Repeat</keyword>